<evidence type="ECO:0000256" key="1">
    <source>
        <dbReference type="SAM" id="MobiDB-lite"/>
    </source>
</evidence>
<feature type="domain" description="PDZ" evidence="2">
    <location>
        <begin position="288"/>
        <end position="368"/>
    </location>
</feature>
<comment type="caution">
    <text evidence="3">The sequence shown here is derived from an EMBL/GenBank/DDBJ whole genome shotgun (WGS) entry which is preliminary data.</text>
</comment>
<protein>
    <recommendedName>
        <fullName evidence="2">PDZ domain-containing protein</fullName>
    </recommendedName>
</protein>
<feature type="region of interest" description="Disordered" evidence="1">
    <location>
        <begin position="406"/>
        <end position="426"/>
    </location>
</feature>
<dbReference type="EMBL" id="CAJNIZ010006036">
    <property type="protein sequence ID" value="CAE7246789.1"/>
    <property type="molecule type" value="Genomic_DNA"/>
</dbReference>
<evidence type="ECO:0000313" key="4">
    <source>
        <dbReference type="Proteomes" id="UP000649617"/>
    </source>
</evidence>
<name>A0A812LFV4_SYMPI</name>
<evidence type="ECO:0000313" key="3">
    <source>
        <dbReference type="EMBL" id="CAE7246789.1"/>
    </source>
</evidence>
<dbReference type="AlphaFoldDB" id="A0A812LFV4"/>
<dbReference type="Proteomes" id="UP000649617">
    <property type="component" value="Unassembled WGS sequence"/>
</dbReference>
<dbReference type="InterPro" id="IPR036034">
    <property type="entry name" value="PDZ_sf"/>
</dbReference>
<feature type="compositionally biased region" description="Polar residues" evidence="1">
    <location>
        <begin position="33"/>
        <end position="47"/>
    </location>
</feature>
<dbReference type="OrthoDB" id="10604658at2759"/>
<dbReference type="PROSITE" id="PS50106">
    <property type="entry name" value="PDZ"/>
    <property type="match status" value="1"/>
</dbReference>
<sequence>MDFDFPPSGEESGKPHKKKKKKKSKGSDEDTGFGSTWTDVENTTPSFDTGFDGGSSMVQPEAESRTSRRVSFSDDPPESHTFNKPDADTGAGVGPWQDEMPVPAMPDMVQTQQELCWRCGKGFELTDSLFCRHCGCKRGSASEASIAPSSFSTPGGLIGFGESEPGQRLERRFSFSLTDMTDARQGLVGSPYLPGSEPIRESLELQKWNPLDGVKRHWRPSAEEIGQGQLGYMVSESGSFPKPTSFNSGEFSDQVHRAQQRLSGLQQKISHLESSLNPESWPAGGCVELSIAQLAQDGGLGVVLQGLAVAGISDANAVHVGWAVGDQILQVNGVTVINQQQLSQELAKAISAHRAVMRPISIQVWRHDSANAARQMPQNPWTTSHLPSSEPVSHQVWAGPKLVSHSASVPALPPSFSRPRRRVSLC</sequence>
<dbReference type="InterPro" id="IPR001478">
    <property type="entry name" value="PDZ"/>
</dbReference>
<proteinExistence type="predicted"/>
<feature type="compositionally biased region" description="Basic residues" evidence="1">
    <location>
        <begin position="15"/>
        <end position="24"/>
    </location>
</feature>
<gene>
    <name evidence="3" type="ORF">SPIL2461_LOCUS4557</name>
</gene>
<evidence type="ECO:0000259" key="2">
    <source>
        <dbReference type="PROSITE" id="PS50106"/>
    </source>
</evidence>
<keyword evidence="4" id="KW-1185">Reference proteome</keyword>
<accession>A0A812LFV4</accession>
<organism evidence="3 4">
    <name type="scientific">Symbiodinium pilosum</name>
    <name type="common">Dinoflagellate</name>
    <dbReference type="NCBI Taxonomy" id="2952"/>
    <lineage>
        <taxon>Eukaryota</taxon>
        <taxon>Sar</taxon>
        <taxon>Alveolata</taxon>
        <taxon>Dinophyceae</taxon>
        <taxon>Suessiales</taxon>
        <taxon>Symbiodiniaceae</taxon>
        <taxon>Symbiodinium</taxon>
    </lineage>
</organism>
<feature type="compositionally biased region" description="Basic and acidic residues" evidence="1">
    <location>
        <begin position="77"/>
        <end position="87"/>
    </location>
</feature>
<dbReference type="SUPFAM" id="SSF50156">
    <property type="entry name" value="PDZ domain-like"/>
    <property type="match status" value="1"/>
</dbReference>
<feature type="region of interest" description="Disordered" evidence="1">
    <location>
        <begin position="1"/>
        <end position="98"/>
    </location>
</feature>
<reference evidence="3" key="1">
    <citation type="submission" date="2021-02" db="EMBL/GenBank/DDBJ databases">
        <authorList>
            <person name="Dougan E. K."/>
            <person name="Rhodes N."/>
            <person name="Thang M."/>
            <person name="Chan C."/>
        </authorList>
    </citation>
    <scope>NUCLEOTIDE SEQUENCE</scope>
</reference>